<dbReference type="AlphaFoldDB" id="S4Y4M8"/>
<feature type="region of interest" description="Disordered" evidence="1">
    <location>
        <begin position="83"/>
        <end position="129"/>
    </location>
</feature>
<evidence type="ECO:0000256" key="1">
    <source>
        <dbReference type="SAM" id="MobiDB-lite"/>
    </source>
</evidence>
<accession>S4Y4M8</accession>
<dbReference type="PATRIC" id="fig|1254432.3.peg.7845"/>
<dbReference type="NCBIfam" id="TIGR03696">
    <property type="entry name" value="Rhs_assc_core"/>
    <property type="match status" value="1"/>
</dbReference>
<dbReference type="Proteomes" id="UP000014803">
    <property type="component" value="Chromosome"/>
</dbReference>
<dbReference type="STRING" id="1254432.SCE1572_34620"/>
<feature type="compositionally biased region" description="Gly residues" evidence="1">
    <location>
        <begin position="87"/>
        <end position="106"/>
    </location>
</feature>
<organism evidence="2 3">
    <name type="scientific">Sorangium cellulosum So0157-2</name>
    <dbReference type="NCBI Taxonomy" id="1254432"/>
    <lineage>
        <taxon>Bacteria</taxon>
        <taxon>Pseudomonadati</taxon>
        <taxon>Myxococcota</taxon>
        <taxon>Polyangia</taxon>
        <taxon>Polyangiales</taxon>
        <taxon>Polyangiaceae</taxon>
        <taxon>Sorangium</taxon>
    </lineage>
</organism>
<sequence>MCAYDARSSAAPVEDVRLRLTNLRSQVYDPKLKRVLTPDPVVSAPLFGQSNNRYSYMLNDPMNLVDPTGYAPTGPDCTTCAPWTPPGEGGGGVTILSGGSGDGGDGNPYSRDGSADDRDDLGPPPPPQVVTSDVDGFQGAGAGAHQESLLVQLLNERARQDRLYHEALQRDTFRVTQWAMLGAGAALLVWSGGYALLAIEELSVFGGAVGMSSTQVAAANAASFALKAVPALLGEVWVLEGLSRNDPGRIADGLMMAASAGASFGEGLGAGPRAGVGVGTSPGVTRTATMTQESIEHIALRHFPTSGATGAGKFDTTSVRSVRSLINEAVLHGASRPNTRGRPGQIVEYNFGRPIGTDVSGAPAMRLRVVLTPGEVVKTAFPY</sequence>
<dbReference type="KEGG" id="scu:SCE1572_34620"/>
<proteinExistence type="predicted"/>
<dbReference type="InterPro" id="IPR022385">
    <property type="entry name" value="Rhs_assc_core"/>
</dbReference>
<name>S4Y4M8_SORCE</name>
<gene>
    <name evidence="2" type="ORF">SCE1572_34620</name>
</gene>
<protein>
    <submittedName>
        <fullName evidence="2">Uncharacterized protein</fullName>
    </submittedName>
</protein>
<dbReference type="eggNOG" id="COG1475">
    <property type="taxonomic scope" value="Bacteria"/>
</dbReference>
<evidence type="ECO:0000313" key="3">
    <source>
        <dbReference type="Proteomes" id="UP000014803"/>
    </source>
</evidence>
<dbReference type="OrthoDB" id="5423106at2"/>
<dbReference type="HOGENOM" id="CLU_721418_0_0_7"/>
<dbReference type="EMBL" id="CP003969">
    <property type="protein sequence ID" value="AGP39170.1"/>
    <property type="molecule type" value="Genomic_DNA"/>
</dbReference>
<reference evidence="2 3" key="1">
    <citation type="journal article" date="2013" name="Sci. Rep.">
        <title>Extraordinary expansion of a Sorangium cellulosum genome from an alkaline milieu.</title>
        <authorList>
            <person name="Han K."/>
            <person name="Li Z.F."/>
            <person name="Peng R."/>
            <person name="Zhu L.P."/>
            <person name="Zhou T."/>
            <person name="Wang L.G."/>
            <person name="Li S.G."/>
            <person name="Zhang X.B."/>
            <person name="Hu W."/>
            <person name="Wu Z.H."/>
            <person name="Qin N."/>
            <person name="Li Y.Z."/>
        </authorList>
    </citation>
    <scope>NUCLEOTIDE SEQUENCE [LARGE SCALE GENOMIC DNA]</scope>
    <source>
        <strain evidence="2 3">So0157-2</strain>
    </source>
</reference>
<evidence type="ECO:0000313" key="2">
    <source>
        <dbReference type="EMBL" id="AGP39170.1"/>
    </source>
</evidence>
<dbReference type="Gene3D" id="2.180.10.10">
    <property type="entry name" value="RHS repeat-associated core"/>
    <property type="match status" value="1"/>
</dbReference>